<dbReference type="Pfam" id="PF01419">
    <property type="entry name" value="Jacalin"/>
    <property type="match status" value="1"/>
</dbReference>
<protein>
    <recommendedName>
        <fullName evidence="4">Jacalin-type lectin domain-containing protein</fullName>
    </recommendedName>
</protein>
<evidence type="ECO:0000313" key="6">
    <source>
        <dbReference type="Proteomes" id="UP000250572"/>
    </source>
</evidence>
<reference evidence="5 6" key="1">
    <citation type="journal article" date="2018" name="G3 (Bethesda)">
        <title>A High-Quality Reference Genome for the Invasive Mosquitofish Gambusia affinis Using a Chicago Library.</title>
        <authorList>
            <person name="Hoffberg S.L."/>
            <person name="Troendle N.J."/>
            <person name="Glenn T.C."/>
            <person name="Mahmud O."/>
            <person name="Louha S."/>
            <person name="Chalopin D."/>
            <person name="Bennetzen J.L."/>
            <person name="Mauricio R."/>
        </authorList>
    </citation>
    <scope>NUCLEOTIDE SEQUENCE [LARGE SCALE GENOMIC DNA]</scope>
    <source>
        <strain evidence="5">NE01/NJP1002.9</strain>
        <tissue evidence="5">Muscle</tissue>
    </source>
</reference>
<keyword evidence="3" id="KW-0812">Transmembrane</keyword>
<dbReference type="InterPro" id="IPR001229">
    <property type="entry name" value="Jacalin-like_lectin_dom"/>
</dbReference>
<comment type="caution">
    <text evidence="5">The sequence shown here is derived from an EMBL/GenBank/DDBJ whole genome shotgun (WGS) entry which is preliminary data.</text>
</comment>
<dbReference type="Proteomes" id="UP000250572">
    <property type="component" value="Unassembled WGS sequence"/>
</dbReference>
<evidence type="ECO:0000256" key="2">
    <source>
        <dbReference type="ARBA" id="ARBA00022734"/>
    </source>
</evidence>
<name>A0A315UTF7_GAMAF</name>
<dbReference type="InterPro" id="IPR052321">
    <property type="entry name" value="PolyBind_ProtTraffic"/>
</dbReference>
<sequence length="276" mass="29566">MGGPVGLEGAEASMVMAADEAQLCVLVGRIHVEGITRRLADLQGAASVGDEDYGLDVASQTRMAVILPSPVILYGDPLPDPTDEPEIHAGFDSNLSTHHLTAGSSLIMFFVAVFALLVAFAAADLRPHYSFSLPVGSGGGTSYAITGQGRITAVRVWEDYNSYIRGIQFRYGYVWSSGVGYTYGESQELELYDGEAITQISGKYSYYLQSIVFTTNRGRSLYMGQPSGTSFNMYPDHPEAELIFISGHVSGGLTSLGSHWAIVDPSLSPTNSSFGH</sequence>
<accession>A0A315UTF7</accession>
<dbReference type="PROSITE" id="PS51752">
    <property type="entry name" value="JACALIN_LECTIN"/>
    <property type="match status" value="1"/>
</dbReference>
<keyword evidence="2" id="KW-0430">Lectin</keyword>
<dbReference type="GO" id="GO:0030246">
    <property type="term" value="F:carbohydrate binding"/>
    <property type="evidence" value="ECO:0007669"/>
    <property type="project" value="UniProtKB-KW"/>
</dbReference>
<keyword evidence="1" id="KW-0732">Signal</keyword>
<dbReference type="PANTHER" id="PTHR33589:SF3">
    <property type="entry name" value="ZYMOGEN GRANULE MEMBRANE PROTEIN 16-LIKE"/>
    <property type="match status" value="1"/>
</dbReference>
<evidence type="ECO:0000256" key="1">
    <source>
        <dbReference type="ARBA" id="ARBA00022729"/>
    </source>
</evidence>
<dbReference type="SUPFAM" id="SSF51101">
    <property type="entry name" value="Mannose-binding lectins"/>
    <property type="match status" value="1"/>
</dbReference>
<keyword evidence="3" id="KW-1133">Transmembrane helix</keyword>
<organism evidence="5 6">
    <name type="scientific">Gambusia affinis</name>
    <name type="common">Western mosquitofish</name>
    <name type="synonym">Heterandria affinis</name>
    <dbReference type="NCBI Taxonomy" id="33528"/>
    <lineage>
        <taxon>Eukaryota</taxon>
        <taxon>Metazoa</taxon>
        <taxon>Chordata</taxon>
        <taxon>Craniata</taxon>
        <taxon>Vertebrata</taxon>
        <taxon>Euteleostomi</taxon>
        <taxon>Actinopterygii</taxon>
        <taxon>Neopterygii</taxon>
        <taxon>Teleostei</taxon>
        <taxon>Neoteleostei</taxon>
        <taxon>Acanthomorphata</taxon>
        <taxon>Ovalentaria</taxon>
        <taxon>Atherinomorphae</taxon>
        <taxon>Cyprinodontiformes</taxon>
        <taxon>Poeciliidae</taxon>
        <taxon>Poeciliinae</taxon>
        <taxon>Gambusia</taxon>
    </lineage>
</organism>
<evidence type="ECO:0000256" key="3">
    <source>
        <dbReference type="SAM" id="Phobius"/>
    </source>
</evidence>
<feature type="domain" description="Jacalin-type lectin" evidence="4">
    <location>
        <begin position="129"/>
        <end position="262"/>
    </location>
</feature>
<keyword evidence="6" id="KW-1185">Reference proteome</keyword>
<dbReference type="Gene3D" id="2.100.10.30">
    <property type="entry name" value="Jacalin-like lectin domain"/>
    <property type="match status" value="1"/>
</dbReference>
<dbReference type="SMART" id="SM00915">
    <property type="entry name" value="Jacalin"/>
    <property type="match status" value="1"/>
</dbReference>
<evidence type="ECO:0000313" key="5">
    <source>
        <dbReference type="EMBL" id="PWA15027.1"/>
    </source>
</evidence>
<gene>
    <name evidence="5" type="ORF">CCH79_00008611</name>
</gene>
<feature type="non-terminal residue" evidence="5">
    <location>
        <position position="276"/>
    </location>
</feature>
<dbReference type="InterPro" id="IPR036404">
    <property type="entry name" value="Jacalin-like_lectin_dom_sf"/>
</dbReference>
<feature type="transmembrane region" description="Helical" evidence="3">
    <location>
        <begin position="102"/>
        <end position="123"/>
    </location>
</feature>
<dbReference type="EMBL" id="NHOQ01002733">
    <property type="protein sequence ID" value="PWA15027.1"/>
    <property type="molecule type" value="Genomic_DNA"/>
</dbReference>
<proteinExistence type="predicted"/>
<dbReference type="PANTHER" id="PTHR33589">
    <property type="entry name" value="OS11G0524900 PROTEIN"/>
    <property type="match status" value="1"/>
</dbReference>
<keyword evidence="3" id="KW-0472">Membrane</keyword>
<dbReference type="AlphaFoldDB" id="A0A315UTF7"/>
<evidence type="ECO:0000259" key="4">
    <source>
        <dbReference type="PROSITE" id="PS51752"/>
    </source>
</evidence>